<dbReference type="InterPro" id="IPR016040">
    <property type="entry name" value="NAD(P)-bd_dom"/>
</dbReference>
<dbReference type="InterPro" id="IPR052718">
    <property type="entry name" value="NmrA-type_oxidoreductase"/>
</dbReference>
<dbReference type="InterPro" id="IPR036291">
    <property type="entry name" value="NAD(P)-bd_dom_sf"/>
</dbReference>
<proteinExistence type="predicted"/>
<sequence>MKYAVTGATGKFGQTAVNELLKLISDDDQVIALARNIDKAKHELSHNVDIRPGDYTKPDELKSSLAGVDKLLFISSLPGQKVARLTQHQNIVQAADQANVKFIAYTSFPHADEAQSGLSSDHQATEKLIKDHHIQHAFLRNNWYLQNEMATIQPALHGHPFIYAAGDQKVGWALEADYAKAAAKVLTFDQPKSVYEFSGKGHTYHELAQSVAKVSGKQFDVQSLNLDQYESVMKKAGMDSNVAKIVTSIQELIRNGELAKTSDDLEHVLGHPLPSLKDELKQILK</sequence>
<dbReference type="EMBL" id="BRPL01000002">
    <property type="protein sequence ID" value="GLB46136.1"/>
    <property type="molecule type" value="Genomic_DNA"/>
</dbReference>
<accession>A0A9W6AZK3</accession>
<dbReference type="SUPFAM" id="SSF51735">
    <property type="entry name" value="NAD(P)-binding Rossmann-fold domains"/>
    <property type="match status" value="1"/>
</dbReference>
<gene>
    <name evidence="2" type="ORF">WR164_01150</name>
</gene>
<organism evidence="2 3">
    <name type="scientific">Philodulcilactobacillus myokoensis</name>
    <dbReference type="NCBI Taxonomy" id="2929573"/>
    <lineage>
        <taxon>Bacteria</taxon>
        <taxon>Bacillati</taxon>
        <taxon>Bacillota</taxon>
        <taxon>Bacilli</taxon>
        <taxon>Lactobacillales</taxon>
        <taxon>Lactobacillaceae</taxon>
        <taxon>Philodulcilactobacillus</taxon>
    </lineage>
</organism>
<protein>
    <submittedName>
        <fullName evidence="2">NAD(P)-dependent oxidoreductase</fullName>
    </submittedName>
</protein>
<feature type="domain" description="NAD(P)-binding" evidence="1">
    <location>
        <begin position="7"/>
        <end position="142"/>
    </location>
</feature>
<dbReference type="AlphaFoldDB" id="A0A9W6AZK3"/>
<dbReference type="PANTHER" id="PTHR47129">
    <property type="entry name" value="QUINONE OXIDOREDUCTASE 2"/>
    <property type="match status" value="1"/>
</dbReference>
<dbReference type="CDD" id="cd05269">
    <property type="entry name" value="TMR_SDR_a"/>
    <property type="match status" value="1"/>
</dbReference>
<comment type="caution">
    <text evidence="2">The sequence shown here is derived from an EMBL/GenBank/DDBJ whole genome shotgun (WGS) entry which is preliminary data.</text>
</comment>
<dbReference type="RefSeq" id="WP_286135596.1">
    <property type="nucleotide sequence ID" value="NZ_BRPL01000002.1"/>
</dbReference>
<reference evidence="2" key="1">
    <citation type="submission" date="2022-07" db="EMBL/GenBank/DDBJ databases">
        <authorList>
            <person name="Kouya T."/>
            <person name="Ishiyama Y."/>
        </authorList>
    </citation>
    <scope>NUCLEOTIDE SEQUENCE</scope>
    <source>
        <strain evidence="2">WR16-4</strain>
    </source>
</reference>
<dbReference type="Gene3D" id="3.90.25.10">
    <property type="entry name" value="UDP-galactose 4-epimerase, domain 1"/>
    <property type="match status" value="1"/>
</dbReference>
<evidence type="ECO:0000313" key="3">
    <source>
        <dbReference type="Proteomes" id="UP001144204"/>
    </source>
</evidence>
<dbReference type="Pfam" id="PF13460">
    <property type="entry name" value="NAD_binding_10"/>
    <property type="match status" value="1"/>
</dbReference>
<dbReference type="Proteomes" id="UP001144204">
    <property type="component" value="Unassembled WGS sequence"/>
</dbReference>
<keyword evidence="3" id="KW-1185">Reference proteome</keyword>
<dbReference type="PANTHER" id="PTHR47129:SF1">
    <property type="entry name" value="NMRA-LIKE DOMAIN-CONTAINING PROTEIN"/>
    <property type="match status" value="1"/>
</dbReference>
<evidence type="ECO:0000259" key="1">
    <source>
        <dbReference type="Pfam" id="PF13460"/>
    </source>
</evidence>
<dbReference type="Gene3D" id="3.40.50.720">
    <property type="entry name" value="NAD(P)-binding Rossmann-like Domain"/>
    <property type="match status" value="1"/>
</dbReference>
<reference evidence="2" key="2">
    <citation type="journal article" date="2023" name="PLoS ONE">
        <title>Philodulcilactobacillus myokoensis gen. nov., sp. nov., a fructophilic, acidophilic, and agar-phobic lactic acid bacterium isolated from fermented vegetable extracts.</title>
        <authorList>
            <person name="Kouya T."/>
            <person name="Ishiyama Y."/>
            <person name="Ohashi S."/>
            <person name="Kumakubo R."/>
            <person name="Yamazaki T."/>
            <person name="Otaki T."/>
        </authorList>
    </citation>
    <scope>NUCLEOTIDE SEQUENCE</scope>
    <source>
        <strain evidence="2">WR16-4</strain>
    </source>
</reference>
<evidence type="ECO:0000313" key="2">
    <source>
        <dbReference type="EMBL" id="GLB46136.1"/>
    </source>
</evidence>
<name>A0A9W6AZK3_9LACO</name>